<evidence type="ECO:0000256" key="1">
    <source>
        <dbReference type="SAM" id="Phobius"/>
    </source>
</evidence>
<keyword evidence="1" id="KW-0472">Membrane</keyword>
<organism evidence="2 3">
    <name type="scientific">Natronobacterium texcoconense</name>
    <dbReference type="NCBI Taxonomy" id="1095778"/>
    <lineage>
        <taxon>Archaea</taxon>
        <taxon>Methanobacteriati</taxon>
        <taxon>Methanobacteriota</taxon>
        <taxon>Stenosarchaea group</taxon>
        <taxon>Halobacteria</taxon>
        <taxon>Halobacteriales</taxon>
        <taxon>Natrialbaceae</taxon>
        <taxon>Natronobacterium</taxon>
    </lineage>
</organism>
<dbReference type="OrthoDB" id="325469at2157"/>
<gene>
    <name evidence="2" type="ORF">SAMN04489842_3184</name>
</gene>
<feature type="transmembrane region" description="Helical" evidence="1">
    <location>
        <begin position="78"/>
        <end position="97"/>
    </location>
</feature>
<dbReference type="AlphaFoldDB" id="A0A1H1I0M6"/>
<dbReference type="Proteomes" id="UP000198848">
    <property type="component" value="Unassembled WGS sequence"/>
</dbReference>
<proteinExistence type="predicted"/>
<name>A0A1H1I0M6_NATTX</name>
<accession>A0A1H1I0M6</accession>
<keyword evidence="1" id="KW-0812">Transmembrane</keyword>
<dbReference type="STRING" id="1095778.SAMN04489842_3184"/>
<evidence type="ECO:0000313" key="3">
    <source>
        <dbReference type="Proteomes" id="UP000198848"/>
    </source>
</evidence>
<dbReference type="EMBL" id="FNLC01000003">
    <property type="protein sequence ID" value="SDR30896.1"/>
    <property type="molecule type" value="Genomic_DNA"/>
</dbReference>
<evidence type="ECO:0000313" key="2">
    <source>
        <dbReference type="EMBL" id="SDR30896.1"/>
    </source>
</evidence>
<sequence>MSGSRGSDSDRSGVVDSLVLVGEEFRRRNASATAVDVLYVFTTAFLATLAIRGFWPAMIAALPLATMLYFAWNSSKPFFVANLLVIGLTVVATRADLMPL</sequence>
<keyword evidence="1" id="KW-1133">Transmembrane helix</keyword>
<keyword evidence="3" id="KW-1185">Reference proteome</keyword>
<dbReference type="RefSeq" id="WP_090383825.1">
    <property type="nucleotide sequence ID" value="NZ_FNLC01000003.1"/>
</dbReference>
<protein>
    <submittedName>
        <fullName evidence="2">Uncharacterized protein</fullName>
    </submittedName>
</protein>
<reference evidence="3" key="1">
    <citation type="submission" date="2016-10" db="EMBL/GenBank/DDBJ databases">
        <authorList>
            <person name="Varghese N."/>
            <person name="Submissions S."/>
        </authorList>
    </citation>
    <scope>NUCLEOTIDE SEQUENCE [LARGE SCALE GENOMIC DNA]</scope>
    <source>
        <strain evidence="3">DSM 24767</strain>
    </source>
</reference>